<feature type="transmembrane region" description="Helical" evidence="1">
    <location>
        <begin position="620"/>
        <end position="643"/>
    </location>
</feature>
<proteinExistence type="predicted"/>
<evidence type="ECO:0000313" key="2">
    <source>
        <dbReference type="EMBL" id="NWJ47243.1"/>
    </source>
</evidence>
<gene>
    <name evidence="2" type="ORF">HXX08_15380</name>
    <name evidence="3" type="ORF">OZ401_002757</name>
</gene>
<evidence type="ECO:0000256" key="1">
    <source>
        <dbReference type="SAM" id="Phobius"/>
    </source>
</evidence>
<feature type="transmembrane region" description="Helical" evidence="1">
    <location>
        <begin position="687"/>
        <end position="705"/>
    </location>
</feature>
<dbReference type="Proteomes" id="UP001431572">
    <property type="component" value="Chromosome 2"/>
</dbReference>
<evidence type="ECO:0008006" key="6">
    <source>
        <dbReference type="Google" id="ProtNLM"/>
    </source>
</evidence>
<dbReference type="EMBL" id="JACATZ010000003">
    <property type="protein sequence ID" value="NWJ47243.1"/>
    <property type="molecule type" value="Genomic_DNA"/>
</dbReference>
<accession>A0A8T7M593</accession>
<feature type="transmembrane region" description="Helical" evidence="1">
    <location>
        <begin position="191"/>
        <end position="207"/>
    </location>
</feature>
<feature type="transmembrane region" description="Helical" evidence="1">
    <location>
        <begin position="655"/>
        <end position="675"/>
    </location>
</feature>
<keyword evidence="1" id="KW-0812">Transmembrane</keyword>
<feature type="transmembrane region" description="Helical" evidence="1">
    <location>
        <begin position="531"/>
        <end position="550"/>
    </location>
</feature>
<evidence type="ECO:0000313" key="5">
    <source>
        <dbReference type="Proteomes" id="UP001431572"/>
    </source>
</evidence>
<protein>
    <recommendedName>
        <fullName evidence="6">Glycosyltransferase RgtA/B/C/D-like domain-containing protein</fullName>
    </recommendedName>
</protein>
<feature type="transmembrane region" description="Helical" evidence="1">
    <location>
        <begin position="214"/>
        <end position="232"/>
    </location>
</feature>
<dbReference type="Proteomes" id="UP000521676">
    <property type="component" value="Unassembled WGS sequence"/>
</dbReference>
<name>A0A8T7M593_9CHLR</name>
<keyword evidence="1" id="KW-1133">Transmembrane helix</keyword>
<feature type="transmembrane region" description="Helical" evidence="1">
    <location>
        <begin position="362"/>
        <end position="386"/>
    </location>
</feature>
<feature type="transmembrane region" description="Helical" evidence="1">
    <location>
        <begin position="445"/>
        <end position="463"/>
    </location>
</feature>
<reference evidence="3" key="2">
    <citation type="journal article" date="2024" name="Nature">
        <title>Anoxygenic phototroph of the Chloroflexota uses a type I reaction centre.</title>
        <authorList>
            <person name="Tsuji J.M."/>
            <person name="Shaw N.A."/>
            <person name="Nagashima S."/>
            <person name="Venkiteswaran J.J."/>
            <person name="Schiff S.L."/>
            <person name="Watanabe T."/>
            <person name="Fukui M."/>
            <person name="Hanada S."/>
            <person name="Tank M."/>
            <person name="Neufeld J.D."/>
        </authorList>
    </citation>
    <scope>NUCLEOTIDE SEQUENCE</scope>
    <source>
        <strain evidence="3">L227-S17</strain>
    </source>
</reference>
<dbReference type="AlphaFoldDB" id="A0A8T7M593"/>
<keyword evidence="1" id="KW-0472">Membrane</keyword>
<sequence length="739" mass="83108">MDEQRRVSAGLGCATLVAVFFLAMIAYGLAYQTKPDYFIQVGSRLDRPFLVESSFFTREPPESARKPGDLDYRYTKSRSLIDLPGIGSQPLTITMRIFSSENPDPQFQIFVGDKQISPELTQPPPPREWKEIVFPVPADYFKDGNLHIRLESSTWDPKGDPRKLGLLLDWVKIQPSQPAFLNPGVRPPDDTFIPLIILTVLGVLTLLATGLPTLFALLGGAGMVGGLGFWIITDRLSLTTFIPLDVLRFALFALVMVWVLARFAPLLYRGLGVVVSSRESGWLALFFLLSFVLLFGGQLHPQFTSSDIGLNVNNLQARVMRGSLIFSPELPNGQPAPYPPAYYIGLLPFTALLDSRRESFEMLFKFAGSLLQASGVYMVYYLASLIRSVPNQLGNKENPISEKSEQEFEVGTNWVGIVAAGFYAINKYPYLIFSQGNHTNLFGEWMFLVLLCVICGALYYFRIPNFPISRRKPHSLEDTSELPALNRVLKRWGDRLRLRLTRFSPYLVRAGVYIVPVLALTITYLSHYGTFLFTNVFMVCLIGLLTLFGGQLGRRNALYLAGVFVVSFLLALLLYYYNYFNLIGNFFGGMLGSTPVPTAKPRQPFEIFSALQRTYSDMRLFFGLPVLLAAFGGMALWTISYFVRRAQQEKWERGLNPAEVILLALALTSVAFAAMERVQNLETRYQLYLLPLVALAAGAFLGRIWRSGKAGVVLVGALFLFQLVDTLSFWLERITYYFY</sequence>
<feature type="transmembrane region" description="Helical" evidence="1">
    <location>
        <begin position="557"/>
        <end position="577"/>
    </location>
</feature>
<feature type="transmembrane region" description="Helical" evidence="1">
    <location>
        <begin position="506"/>
        <end position="525"/>
    </location>
</feature>
<evidence type="ECO:0000313" key="3">
    <source>
        <dbReference type="EMBL" id="WJW69161.1"/>
    </source>
</evidence>
<dbReference type="RefSeq" id="WP_341471049.1">
    <property type="nucleotide sequence ID" value="NZ_CP128400.1"/>
</dbReference>
<feature type="transmembrane region" description="Helical" evidence="1">
    <location>
        <begin position="247"/>
        <end position="268"/>
    </location>
</feature>
<dbReference type="EMBL" id="CP128400">
    <property type="protein sequence ID" value="WJW69161.1"/>
    <property type="molecule type" value="Genomic_DNA"/>
</dbReference>
<feature type="transmembrane region" description="Helical" evidence="1">
    <location>
        <begin position="712"/>
        <end position="731"/>
    </location>
</feature>
<feature type="transmembrane region" description="Helical" evidence="1">
    <location>
        <begin position="407"/>
        <end position="425"/>
    </location>
</feature>
<evidence type="ECO:0000313" key="4">
    <source>
        <dbReference type="Proteomes" id="UP000521676"/>
    </source>
</evidence>
<organism evidence="2 4">
    <name type="scientific">Candidatus Chlorohelix allophototropha</name>
    <dbReference type="NCBI Taxonomy" id="3003348"/>
    <lineage>
        <taxon>Bacteria</taxon>
        <taxon>Bacillati</taxon>
        <taxon>Chloroflexota</taxon>
        <taxon>Chloroflexia</taxon>
        <taxon>Candidatus Chloroheliales</taxon>
        <taxon>Candidatus Chloroheliaceae</taxon>
        <taxon>Candidatus Chlorohelix</taxon>
    </lineage>
</organism>
<feature type="transmembrane region" description="Helical" evidence="1">
    <location>
        <begin position="280"/>
        <end position="299"/>
    </location>
</feature>
<keyword evidence="5" id="KW-1185">Reference proteome</keyword>
<reference evidence="2 4" key="1">
    <citation type="submission" date="2020-06" db="EMBL/GenBank/DDBJ databases">
        <title>Anoxygenic phototrophic Chloroflexota member uses a Type I reaction center.</title>
        <authorList>
            <person name="Tsuji J.M."/>
            <person name="Shaw N.A."/>
            <person name="Nagashima S."/>
            <person name="Venkiteswaran J."/>
            <person name="Schiff S.L."/>
            <person name="Hanada S."/>
            <person name="Tank M."/>
            <person name="Neufeld J.D."/>
        </authorList>
    </citation>
    <scope>NUCLEOTIDE SEQUENCE [LARGE SCALE GENOMIC DNA]</scope>
    <source>
        <strain evidence="2">L227-S17</strain>
    </source>
</reference>